<dbReference type="InterPro" id="IPR007433">
    <property type="entry name" value="DUF481"/>
</dbReference>
<proteinExistence type="predicted"/>
<comment type="caution">
    <text evidence="1">The sequence shown here is derived from an EMBL/GenBank/DDBJ whole genome shotgun (WGS) entry which is preliminary data.</text>
</comment>
<name>A0A7W3U203_9GAMM</name>
<protein>
    <recommendedName>
        <fullName evidence="3">DUF481 domain-containing protein</fullName>
    </recommendedName>
</protein>
<gene>
    <name evidence="1" type="ORF">H4F99_01565</name>
</gene>
<accession>A0A7W3U203</accession>
<keyword evidence="2" id="KW-1185">Reference proteome</keyword>
<evidence type="ECO:0008006" key="3">
    <source>
        <dbReference type="Google" id="ProtNLM"/>
    </source>
</evidence>
<organism evidence="1 2">
    <name type="scientific">Marilutibacter penaei</name>
    <dbReference type="NCBI Taxonomy" id="2759900"/>
    <lineage>
        <taxon>Bacteria</taxon>
        <taxon>Pseudomonadati</taxon>
        <taxon>Pseudomonadota</taxon>
        <taxon>Gammaproteobacteria</taxon>
        <taxon>Lysobacterales</taxon>
        <taxon>Lysobacteraceae</taxon>
        <taxon>Marilutibacter</taxon>
    </lineage>
</organism>
<evidence type="ECO:0000313" key="2">
    <source>
        <dbReference type="Proteomes" id="UP000552587"/>
    </source>
</evidence>
<reference evidence="1 2" key="1">
    <citation type="submission" date="2020-07" db="EMBL/GenBank/DDBJ databases">
        <authorList>
            <person name="Xu S."/>
            <person name="Li A."/>
        </authorList>
    </citation>
    <scope>NUCLEOTIDE SEQUENCE [LARGE SCALE GENOMIC DNA]</scope>
    <source>
        <strain evidence="1 2">SG-8</strain>
    </source>
</reference>
<dbReference type="AlphaFoldDB" id="A0A7W3U203"/>
<dbReference type="Pfam" id="PF04338">
    <property type="entry name" value="DUF481"/>
    <property type="match status" value="1"/>
</dbReference>
<dbReference type="RefSeq" id="WP_182667951.1">
    <property type="nucleotide sequence ID" value="NZ_JACHTE010000001.1"/>
</dbReference>
<evidence type="ECO:0000313" key="1">
    <source>
        <dbReference type="EMBL" id="MBB1087170.1"/>
    </source>
</evidence>
<dbReference type="Proteomes" id="UP000552587">
    <property type="component" value="Unassembled WGS sequence"/>
</dbReference>
<dbReference type="EMBL" id="JACHTE010000001">
    <property type="protein sequence ID" value="MBB1087170.1"/>
    <property type="molecule type" value="Genomic_DNA"/>
</dbReference>
<sequence length="216" mass="24573">MSLLLGLVLSPFLATPMPANVSQPRQVAEVVDMGWRRRTCLALRCNDAEWAREVDAARREAVHADGLSRFRAQDRRHARLRASAHRRLSRDNYSNRYRIGSRHGVELLREGESHLVVAFDAAYRLAPRSDDGIGEAGPVFRSSIDFGRRFGERTHWSQKVLVETGQGQTFVKQVFDVNVTLMPNWTLEGDYVIRHRTSGKSGTETAEGWLGVRRRF</sequence>